<feature type="transmembrane region" description="Helical" evidence="1">
    <location>
        <begin position="41"/>
        <end position="60"/>
    </location>
</feature>
<gene>
    <name evidence="2" type="ORF">HNQ37_000285</name>
</gene>
<dbReference type="RefSeq" id="WP_183538582.1">
    <property type="nucleotide sequence ID" value="NZ_DASWOY010000021.1"/>
</dbReference>
<evidence type="ECO:0000256" key="1">
    <source>
        <dbReference type="SAM" id="Phobius"/>
    </source>
</evidence>
<evidence type="ECO:0000313" key="2">
    <source>
        <dbReference type="EMBL" id="MBB5887415.1"/>
    </source>
</evidence>
<keyword evidence="1" id="KW-0472">Membrane</keyword>
<comment type="caution">
    <text evidence="2">The sequence shown here is derived from an EMBL/GenBank/DDBJ whole genome shotgun (WGS) entry which is preliminary data.</text>
</comment>
<accession>A0A841C4R9</accession>
<reference evidence="2 3" key="1">
    <citation type="submission" date="2020-08" db="EMBL/GenBank/DDBJ databases">
        <title>Genomic Encyclopedia of Type Strains, Phase IV (KMG-IV): sequencing the most valuable type-strain genomes for metagenomic binning, comparative biology and taxonomic classification.</title>
        <authorList>
            <person name="Goeker M."/>
        </authorList>
    </citation>
    <scope>NUCLEOTIDE SEQUENCE [LARGE SCALE GENOMIC DNA]</scope>
    <source>
        <strain evidence="2 3">DSM 14925</strain>
    </source>
</reference>
<dbReference type="EMBL" id="JACHHV010000003">
    <property type="protein sequence ID" value="MBB5887415.1"/>
    <property type="molecule type" value="Genomic_DNA"/>
</dbReference>
<evidence type="ECO:0000313" key="3">
    <source>
        <dbReference type="Proteomes" id="UP000562464"/>
    </source>
</evidence>
<keyword evidence="1" id="KW-0812">Transmembrane</keyword>
<proteinExistence type="predicted"/>
<dbReference type="AlphaFoldDB" id="A0A841C4R9"/>
<name>A0A841C4R9_9LACT</name>
<keyword evidence="3" id="KW-1185">Reference proteome</keyword>
<protein>
    <submittedName>
        <fullName evidence="2">Ca2+/Na+ antiporter</fullName>
    </submittedName>
</protein>
<feature type="transmembrane region" description="Helical" evidence="1">
    <location>
        <begin position="9"/>
        <end position="29"/>
    </location>
</feature>
<organism evidence="2 3">
    <name type="scientific">Lactovum miscens</name>
    <dbReference type="NCBI Taxonomy" id="190387"/>
    <lineage>
        <taxon>Bacteria</taxon>
        <taxon>Bacillati</taxon>
        <taxon>Bacillota</taxon>
        <taxon>Bacilli</taxon>
        <taxon>Lactobacillales</taxon>
        <taxon>Streptococcaceae</taxon>
        <taxon>Lactovum</taxon>
    </lineage>
</organism>
<dbReference type="Proteomes" id="UP000562464">
    <property type="component" value="Unassembled WGS sequence"/>
</dbReference>
<sequence>MQKNRSKLVVIHSVSIFILLLLWFLLIFLKGTIGKWENPLFILLIVLTFVVVVFLSLLMMREIAGPTKSDEAKKMKKVIEKEEVVESMVDEND</sequence>
<keyword evidence="1" id="KW-1133">Transmembrane helix</keyword>